<keyword evidence="3" id="KW-1185">Reference proteome</keyword>
<dbReference type="Pfam" id="PF20055">
    <property type="entry name" value="DUF6454"/>
    <property type="match status" value="2"/>
</dbReference>
<dbReference type="InterPro" id="IPR046312">
    <property type="entry name" value="DUF6454"/>
</dbReference>
<keyword evidence="1" id="KW-0732">Signal</keyword>
<proteinExistence type="predicted"/>
<reference evidence="2" key="1">
    <citation type="submission" date="2021-05" db="EMBL/GenBank/DDBJ databases">
        <title>Comparative genomics of three Colletotrichum scovillei strains and genetic complementation revealed genes involved fungal growth and virulence on chili pepper.</title>
        <authorList>
            <person name="Hsieh D.-K."/>
            <person name="Chuang S.-C."/>
            <person name="Chen C.-Y."/>
            <person name="Chao Y.-T."/>
            <person name="Lu M.-Y.J."/>
            <person name="Lee M.-H."/>
            <person name="Shih M.-C."/>
        </authorList>
    </citation>
    <scope>NUCLEOTIDE SEQUENCE</scope>
    <source>
        <strain evidence="2">Coll-153</strain>
    </source>
</reference>
<dbReference type="Proteomes" id="UP000699042">
    <property type="component" value="Unassembled WGS sequence"/>
</dbReference>
<dbReference type="OrthoDB" id="71437at2759"/>
<name>A0A9P7QRJ7_9PEZI</name>
<evidence type="ECO:0000313" key="3">
    <source>
        <dbReference type="Proteomes" id="UP000699042"/>
    </source>
</evidence>
<protein>
    <submittedName>
        <fullName evidence="2">Uncharacterized protein</fullName>
    </submittedName>
</protein>
<dbReference type="EMBL" id="JAESDN010000017">
    <property type="protein sequence ID" value="KAG7040934.1"/>
    <property type="molecule type" value="Genomic_DNA"/>
</dbReference>
<evidence type="ECO:0000256" key="1">
    <source>
        <dbReference type="SAM" id="SignalP"/>
    </source>
</evidence>
<comment type="caution">
    <text evidence="2">The sequence shown here is derived from an EMBL/GenBank/DDBJ whole genome shotgun (WGS) entry which is preliminary data.</text>
</comment>
<gene>
    <name evidence="2" type="ORF">JMJ77_010038</name>
</gene>
<feature type="chain" id="PRO_5040399398" evidence="1">
    <location>
        <begin position="23"/>
        <end position="416"/>
    </location>
</feature>
<dbReference type="AlphaFoldDB" id="A0A9P7QRJ7"/>
<accession>A0A9P7QRJ7</accession>
<sequence>MRVRAPHSSLLSFLATSSVVEGTLKWMNVTRPTPNVPLAPVPLPESGAARDGAEIVKQLTGLSRSSMSGGEGARLDLVKVIELEGELWEPEGMVRLAGGDVGRNDRARGPVEVDEEGNGDGERFWVSAGEYTIPTEKYPDGKWIDGTDRSAGAGFAHFVVFDGRGKRLGDWVVSEEGELEYHNGGIDFDGRHIWATLAQYRPNSTATVVRVDPVSMEMEKAFKVADHQGGIVHDVHNGTLTTLGWGGRVARRWDLVKNEMIWKGETGGGTGKGDQARLDKRSEVDHDGEFNEPQSTIVNPSHWIDYQDCKSLGTVDGKHLMLCSGIATLAPGTDVGGLAIVEVERMVPLWEVPFMERTGLVPWMEEETHVEGSIRRKSVLMTKNPMDVAVVGGRVRLYFAPEEGRSRIFVCEVCEG</sequence>
<evidence type="ECO:0000313" key="2">
    <source>
        <dbReference type="EMBL" id="KAG7040934.1"/>
    </source>
</evidence>
<feature type="signal peptide" evidence="1">
    <location>
        <begin position="1"/>
        <end position="22"/>
    </location>
</feature>
<organism evidence="2 3">
    <name type="scientific">Colletotrichum scovillei</name>
    <dbReference type="NCBI Taxonomy" id="1209932"/>
    <lineage>
        <taxon>Eukaryota</taxon>
        <taxon>Fungi</taxon>
        <taxon>Dikarya</taxon>
        <taxon>Ascomycota</taxon>
        <taxon>Pezizomycotina</taxon>
        <taxon>Sordariomycetes</taxon>
        <taxon>Hypocreomycetidae</taxon>
        <taxon>Glomerellales</taxon>
        <taxon>Glomerellaceae</taxon>
        <taxon>Colletotrichum</taxon>
        <taxon>Colletotrichum acutatum species complex</taxon>
    </lineage>
</organism>